<dbReference type="PANTHER" id="PTHR30238">
    <property type="entry name" value="MEMBRANE BOUND PREDICTED REDOX MODULATOR"/>
    <property type="match status" value="1"/>
</dbReference>
<dbReference type="Pfam" id="PF03741">
    <property type="entry name" value="TerC"/>
    <property type="match status" value="1"/>
</dbReference>
<comment type="subcellular location">
    <subcellularLocation>
        <location evidence="1">Membrane</location>
        <topology evidence="1">Multi-pass membrane protein</topology>
    </subcellularLocation>
</comment>
<feature type="transmembrane region" description="Helical" evidence="6">
    <location>
        <begin position="175"/>
        <end position="196"/>
    </location>
</feature>
<evidence type="ECO:0000313" key="8">
    <source>
        <dbReference type="Proteomes" id="UP000253562"/>
    </source>
</evidence>
<feature type="transmembrane region" description="Helical" evidence="6">
    <location>
        <begin position="208"/>
        <end position="228"/>
    </location>
</feature>
<proteinExistence type="inferred from homology"/>
<evidence type="ECO:0000313" key="7">
    <source>
        <dbReference type="EMBL" id="RCS52998.1"/>
    </source>
</evidence>
<organism evidence="7 8">
    <name type="scientific">Bremerella cremea</name>
    <dbReference type="NCBI Taxonomy" id="1031537"/>
    <lineage>
        <taxon>Bacteria</taxon>
        <taxon>Pseudomonadati</taxon>
        <taxon>Planctomycetota</taxon>
        <taxon>Planctomycetia</taxon>
        <taxon>Pirellulales</taxon>
        <taxon>Pirellulaceae</taxon>
        <taxon>Bremerella</taxon>
    </lineage>
</organism>
<sequence length="278" mass="30605">MWEAFVAVIALSAMEIVLGIDNIVFIAIVSARLPEAQRPNARRMGLLAALVMRIILLCTISWVMGLKENIFELSWLVGNNELLIEHPDMNGITWKDIILFVGGLFLIWKSVGEIHEKLDDDEHSEEDATKVKATFSGVILQIMALDIIFSLDSVITAVGMVKEQVDVFGAPVSGIWLMVTAVLISVGVMITFANTISDFVERHPTLKMLALSFLILIGVMLVAEGAGAHFDKGYVYFAMAFALGVELLNMRVRSMRLTPIEKKIADSKRKKAQGGASK</sequence>
<protein>
    <submittedName>
        <fullName evidence="7">TerC family protein</fullName>
    </submittedName>
</protein>
<feature type="transmembrane region" description="Helical" evidence="6">
    <location>
        <begin position="234"/>
        <end position="252"/>
    </location>
</feature>
<reference evidence="7 8" key="1">
    <citation type="submission" date="2018-07" db="EMBL/GenBank/DDBJ databases">
        <title>Comparative genomes isolates from brazilian mangrove.</title>
        <authorList>
            <person name="De Araujo J.E."/>
            <person name="Taketani R.G."/>
            <person name="Silva M.C.P."/>
            <person name="Lourenco M.V."/>
            <person name="Oliveira V.M."/>
            <person name="Andreote F.D."/>
        </authorList>
    </citation>
    <scope>NUCLEOTIDE SEQUENCE [LARGE SCALE GENOMIC DNA]</scope>
    <source>
        <strain evidence="7 8">HEX PRIS-MGV</strain>
    </source>
</reference>
<dbReference type="OrthoDB" id="9806211at2"/>
<comment type="caution">
    <text evidence="7">The sequence shown here is derived from an EMBL/GenBank/DDBJ whole genome shotgun (WGS) entry which is preliminary data.</text>
</comment>
<evidence type="ECO:0000256" key="2">
    <source>
        <dbReference type="ARBA" id="ARBA00007511"/>
    </source>
</evidence>
<keyword evidence="3 6" id="KW-0812">Transmembrane</keyword>
<feature type="transmembrane region" description="Helical" evidence="6">
    <location>
        <begin position="45"/>
        <end position="65"/>
    </location>
</feature>
<evidence type="ECO:0000256" key="4">
    <source>
        <dbReference type="ARBA" id="ARBA00022989"/>
    </source>
</evidence>
<feature type="transmembrane region" description="Helical" evidence="6">
    <location>
        <begin position="6"/>
        <end position="33"/>
    </location>
</feature>
<gene>
    <name evidence="7" type="ORF">DTL42_09300</name>
</gene>
<evidence type="ECO:0000256" key="5">
    <source>
        <dbReference type="ARBA" id="ARBA00023136"/>
    </source>
</evidence>
<dbReference type="InterPro" id="IPR005496">
    <property type="entry name" value="Integral_membrane_TerC"/>
</dbReference>
<dbReference type="GO" id="GO:0016020">
    <property type="term" value="C:membrane"/>
    <property type="evidence" value="ECO:0007669"/>
    <property type="project" value="UniProtKB-SubCell"/>
</dbReference>
<evidence type="ECO:0000256" key="6">
    <source>
        <dbReference type="SAM" id="Phobius"/>
    </source>
</evidence>
<evidence type="ECO:0000256" key="1">
    <source>
        <dbReference type="ARBA" id="ARBA00004141"/>
    </source>
</evidence>
<dbReference type="AlphaFoldDB" id="A0A368KTU4"/>
<name>A0A368KTU4_9BACT</name>
<dbReference type="EMBL" id="QPEX01000011">
    <property type="protein sequence ID" value="RCS52998.1"/>
    <property type="molecule type" value="Genomic_DNA"/>
</dbReference>
<keyword evidence="4 6" id="KW-1133">Transmembrane helix</keyword>
<dbReference type="RefSeq" id="WP_114368422.1">
    <property type="nucleotide sequence ID" value="NZ_QPEX01000011.1"/>
</dbReference>
<evidence type="ECO:0000256" key="3">
    <source>
        <dbReference type="ARBA" id="ARBA00022692"/>
    </source>
</evidence>
<keyword evidence="5 6" id="KW-0472">Membrane</keyword>
<feature type="transmembrane region" description="Helical" evidence="6">
    <location>
        <begin position="133"/>
        <end position="155"/>
    </location>
</feature>
<accession>A0A368KTU4</accession>
<dbReference type="PANTHER" id="PTHR30238:SF4">
    <property type="entry name" value="SLL1022 PROTEIN"/>
    <property type="match status" value="1"/>
</dbReference>
<dbReference type="Proteomes" id="UP000253562">
    <property type="component" value="Unassembled WGS sequence"/>
</dbReference>
<comment type="similarity">
    <text evidence="2">Belongs to the TerC family.</text>
</comment>